<evidence type="ECO:0008006" key="5">
    <source>
        <dbReference type="Google" id="ProtNLM"/>
    </source>
</evidence>
<proteinExistence type="predicted"/>
<dbReference type="Pfam" id="PF14111">
    <property type="entry name" value="DUF4283"/>
    <property type="match status" value="1"/>
</dbReference>
<dbReference type="InterPro" id="IPR025836">
    <property type="entry name" value="Zn_knuckle_CX2CX4HX4C"/>
</dbReference>
<feature type="domain" description="DUF4283" evidence="1">
    <location>
        <begin position="57"/>
        <end position="127"/>
    </location>
</feature>
<dbReference type="InterPro" id="IPR040256">
    <property type="entry name" value="At4g02000-like"/>
</dbReference>
<dbReference type="InterPro" id="IPR025558">
    <property type="entry name" value="DUF4283"/>
</dbReference>
<gene>
    <name evidence="3" type="ORF">CURHAP_LOCUS23352</name>
</gene>
<evidence type="ECO:0000313" key="3">
    <source>
        <dbReference type="EMBL" id="CAB4274759.1"/>
    </source>
</evidence>
<name>A0A6J5UEP4_PRUAR</name>
<evidence type="ECO:0000313" key="4">
    <source>
        <dbReference type="Proteomes" id="UP000507222"/>
    </source>
</evidence>
<dbReference type="EMBL" id="CAEKDK010000003">
    <property type="protein sequence ID" value="CAB4274759.1"/>
    <property type="molecule type" value="Genomic_DNA"/>
</dbReference>
<dbReference type="AlphaFoldDB" id="A0A6J5UEP4"/>
<dbReference type="PANTHER" id="PTHR31286:SF167">
    <property type="entry name" value="OS09G0268800 PROTEIN"/>
    <property type="match status" value="1"/>
</dbReference>
<evidence type="ECO:0000259" key="2">
    <source>
        <dbReference type="Pfam" id="PF14392"/>
    </source>
</evidence>
<organism evidence="3 4">
    <name type="scientific">Prunus armeniaca</name>
    <name type="common">Apricot</name>
    <name type="synonym">Armeniaca vulgaris</name>
    <dbReference type="NCBI Taxonomy" id="36596"/>
    <lineage>
        <taxon>Eukaryota</taxon>
        <taxon>Viridiplantae</taxon>
        <taxon>Streptophyta</taxon>
        <taxon>Embryophyta</taxon>
        <taxon>Tracheophyta</taxon>
        <taxon>Spermatophyta</taxon>
        <taxon>Magnoliopsida</taxon>
        <taxon>eudicotyledons</taxon>
        <taxon>Gunneridae</taxon>
        <taxon>Pentapetalae</taxon>
        <taxon>rosids</taxon>
        <taxon>fabids</taxon>
        <taxon>Rosales</taxon>
        <taxon>Rosaceae</taxon>
        <taxon>Amygdaloideae</taxon>
        <taxon>Amygdaleae</taxon>
        <taxon>Prunus</taxon>
    </lineage>
</organism>
<protein>
    <recommendedName>
        <fullName evidence="5">CCHC-type domain-containing protein</fullName>
    </recommendedName>
</protein>
<dbReference type="Pfam" id="PF14392">
    <property type="entry name" value="zf-CCHC_4"/>
    <property type="match status" value="1"/>
</dbReference>
<dbReference type="PANTHER" id="PTHR31286">
    <property type="entry name" value="GLYCINE-RICH CELL WALL STRUCTURAL PROTEIN 1.8-LIKE"/>
    <property type="match status" value="1"/>
</dbReference>
<accession>A0A6J5UEP4</accession>
<sequence length="441" mass="48855">MDFGVSRKEKRVSRTTAVWDMEDLELRFGANLRLSDRERQGVHIGEIELGSQFVGLHNTLVAKVLSNRVVNKEGFFSSFSRLWKGISEVSIREIADKLFLVRFENHRDKARVLDMEPWTFRDALVLLSEVTVGCDIRSVDLKMGVFWVQLHGIPPLTMTVGVARKIGSLLGQVAEVDHADGEDCVGCFARVRIQFDVTQPLMRGAFVEFPEVGSVWISFLYEFLPEYCFICGCLGHPSRVCLEKAGECSSQRCGVESLYAFAGLEAVEDMRGRPLKSVLRRVAQGSPNAGSWRPRAQHASERRLSLAESIRQQRELDTRRTQVLAQAWDAGLFGSGGVLHGAHTAANPASVPIEVAESAEEARTFPGKADPLRPGPLARMSCGKRGREVFDSRVKSCTGVFGDETRLGAEFAGDSSKRRLLVLEESEQTVETGLDLSPRSP</sequence>
<feature type="domain" description="Zinc knuckle CX2CX4HX4C" evidence="2">
    <location>
        <begin position="195"/>
        <end position="242"/>
    </location>
</feature>
<evidence type="ECO:0000259" key="1">
    <source>
        <dbReference type="Pfam" id="PF14111"/>
    </source>
</evidence>
<dbReference type="Proteomes" id="UP000507222">
    <property type="component" value="Unassembled WGS sequence"/>
</dbReference>
<reference evidence="3 4" key="1">
    <citation type="submission" date="2020-05" db="EMBL/GenBank/DDBJ databases">
        <authorList>
            <person name="Campoy J."/>
            <person name="Schneeberger K."/>
            <person name="Spophaly S."/>
        </authorList>
    </citation>
    <scope>NUCLEOTIDE SEQUENCE [LARGE SCALE GENOMIC DNA]</scope>
    <source>
        <strain evidence="3">PruArmRojPasFocal</strain>
    </source>
</reference>